<dbReference type="InterPro" id="IPR036397">
    <property type="entry name" value="RNaseH_sf"/>
</dbReference>
<dbReference type="SUPFAM" id="SSF53098">
    <property type="entry name" value="Ribonuclease H-like"/>
    <property type="match status" value="1"/>
</dbReference>
<dbReference type="PANTHER" id="PTHR30231:SF4">
    <property type="entry name" value="PROTEIN NEN2"/>
    <property type="match status" value="1"/>
</dbReference>
<dbReference type="AlphaFoldDB" id="A0A286GTL7"/>
<dbReference type="GO" id="GO:0008408">
    <property type="term" value="F:3'-5' exonuclease activity"/>
    <property type="evidence" value="ECO:0007669"/>
    <property type="project" value="TreeGrafter"/>
</dbReference>
<dbReference type="InterPro" id="IPR012337">
    <property type="entry name" value="RNaseH-like_sf"/>
</dbReference>
<evidence type="ECO:0000313" key="5">
    <source>
        <dbReference type="EMBL" id="SOD98429.1"/>
    </source>
</evidence>
<dbReference type="CDD" id="cd06127">
    <property type="entry name" value="DEDDh"/>
    <property type="match status" value="1"/>
</dbReference>
<evidence type="ECO:0000256" key="3">
    <source>
        <dbReference type="ARBA" id="ARBA00022839"/>
    </source>
</evidence>
<evidence type="ECO:0000259" key="4">
    <source>
        <dbReference type="SMART" id="SM00479"/>
    </source>
</evidence>
<dbReference type="GO" id="GO:0006259">
    <property type="term" value="P:DNA metabolic process"/>
    <property type="evidence" value="ECO:0007669"/>
    <property type="project" value="UniProtKB-ARBA"/>
</dbReference>
<keyword evidence="6" id="KW-1185">Reference proteome</keyword>
<evidence type="ECO:0000256" key="1">
    <source>
        <dbReference type="ARBA" id="ARBA00022722"/>
    </source>
</evidence>
<dbReference type="Proteomes" id="UP000219452">
    <property type="component" value="Unassembled WGS sequence"/>
</dbReference>
<keyword evidence="1" id="KW-0540">Nuclease</keyword>
<protein>
    <submittedName>
        <fullName evidence="5">DNA polymerase-3 subunit epsilon</fullName>
    </submittedName>
</protein>
<reference evidence="6" key="1">
    <citation type="submission" date="2017-09" db="EMBL/GenBank/DDBJ databases">
        <authorList>
            <person name="Varghese N."/>
            <person name="Submissions S."/>
        </authorList>
    </citation>
    <scope>NUCLEOTIDE SEQUENCE [LARGE SCALE GENOMIC DNA]</scope>
    <source>
        <strain evidence="6">DSM 29961</strain>
    </source>
</reference>
<dbReference type="GO" id="GO:0005829">
    <property type="term" value="C:cytosol"/>
    <property type="evidence" value="ECO:0007669"/>
    <property type="project" value="TreeGrafter"/>
</dbReference>
<dbReference type="Pfam" id="PF00929">
    <property type="entry name" value="RNase_T"/>
    <property type="match status" value="1"/>
</dbReference>
<keyword evidence="3" id="KW-0269">Exonuclease</keyword>
<dbReference type="PANTHER" id="PTHR30231">
    <property type="entry name" value="DNA POLYMERASE III SUBUNIT EPSILON"/>
    <property type="match status" value="1"/>
</dbReference>
<proteinExistence type="predicted"/>
<dbReference type="GO" id="GO:0003676">
    <property type="term" value="F:nucleic acid binding"/>
    <property type="evidence" value="ECO:0007669"/>
    <property type="project" value="InterPro"/>
</dbReference>
<feature type="domain" description="Exonuclease" evidence="4">
    <location>
        <begin position="46"/>
        <end position="244"/>
    </location>
</feature>
<organism evidence="5 6">
    <name type="scientific">Spirosoma fluviale</name>
    <dbReference type="NCBI Taxonomy" id="1597977"/>
    <lineage>
        <taxon>Bacteria</taxon>
        <taxon>Pseudomonadati</taxon>
        <taxon>Bacteroidota</taxon>
        <taxon>Cytophagia</taxon>
        <taxon>Cytophagales</taxon>
        <taxon>Cytophagaceae</taxon>
        <taxon>Spirosoma</taxon>
    </lineage>
</organism>
<keyword evidence="2" id="KW-0378">Hydrolase</keyword>
<name>A0A286GTL7_9BACT</name>
<evidence type="ECO:0000313" key="6">
    <source>
        <dbReference type="Proteomes" id="UP000219452"/>
    </source>
</evidence>
<dbReference type="SMART" id="SM00479">
    <property type="entry name" value="EXOIII"/>
    <property type="match status" value="1"/>
</dbReference>
<accession>A0A286GTL7</accession>
<dbReference type="InterPro" id="IPR013520">
    <property type="entry name" value="Ribonucl_H"/>
</dbReference>
<dbReference type="Gene3D" id="3.30.420.10">
    <property type="entry name" value="Ribonuclease H-like superfamily/Ribonuclease H"/>
    <property type="match status" value="1"/>
</dbReference>
<sequence>MSKLSGKPRTSLNNSSFEKLSDSFSVNNADFCIQLYANETLADNMPFLVLDLEMTGPEPDYNEIIQIGAVLFDDNWIERGQYLTNVYPENKDAFSSSSEKIHNLSLAELEDAPMIYDVLPEMEEWICTQLGLRVPKGQLDRTPYLRDLIVCGQSVINDINFLKEAYRYEKQKWPYSRVLLDLHTLAYFTFRVLKANGRKVPDRLSLTAIASYFGFAREDGFHNALEDAVLTAKCLKEVFKLSEQLKIQP</sequence>
<evidence type="ECO:0000256" key="2">
    <source>
        <dbReference type="ARBA" id="ARBA00022801"/>
    </source>
</evidence>
<gene>
    <name evidence="5" type="ORF">SAMN06269250_6080</name>
</gene>
<dbReference type="EMBL" id="OCNH01000008">
    <property type="protein sequence ID" value="SOD98429.1"/>
    <property type="molecule type" value="Genomic_DNA"/>
</dbReference>